<sequence length="365" mass="41247">MTLPNALIQNNIDLRSFEFMPLDVVRFRDSDFTALVDAEAFRSGFLLMCASWHQVPAGSLPNDDRILSNLAGFGRVVKEWEKFKDEALHGWVLCNDNRYYHPVVCEKALESWNSKQEYNYKKFADRLRKANGKLGDTEQIEIPSFDVWINNGMPDTWSNYSKSQKTEMKIPSNGPKEESPNHSQIIPQEGQNHSDGIPLENSLKGTEHNGQVRDIIKDINNHVQNSEESFSGNNNSAVGEVDSSTQAKFSFKSALKKNGVPEKDAAEFLQVRKAKKAQNTENAFDALLNEAQKAGITLQQAVEYCLKRQNPWGAFKASWYLNEKPEMTTGQQSNHQSLPRNVNDQWGAPKKYEPVAHTAVKGELI</sequence>
<name>A0A836YJR1_ACIBA</name>
<feature type="compositionally biased region" description="Polar residues" evidence="1">
    <location>
        <begin position="181"/>
        <end position="194"/>
    </location>
</feature>
<dbReference type="Proteomes" id="UP000027309">
    <property type="component" value="Unassembled WGS sequence"/>
</dbReference>
<dbReference type="RefSeq" id="WP_225470129.1">
    <property type="nucleotide sequence ID" value="NZ_JMOA01000111.1"/>
</dbReference>
<dbReference type="AlphaFoldDB" id="A0A836YJR1"/>
<proteinExistence type="predicted"/>
<evidence type="ECO:0000313" key="3">
    <source>
        <dbReference type="Proteomes" id="UP000027309"/>
    </source>
</evidence>
<accession>A0A836YJR1</accession>
<feature type="region of interest" description="Disordered" evidence="1">
    <location>
        <begin position="159"/>
        <end position="205"/>
    </location>
</feature>
<gene>
    <name evidence="2" type="ORF">J572_3960</name>
</gene>
<organism evidence="2 3">
    <name type="scientific">Acinetobacter baumannii 1499986</name>
    <dbReference type="NCBI Taxonomy" id="1310673"/>
    <lineage>
        <taxon>Bacteria</taxon>
        <taxon>Pseudomonadati</taxon>
        <taxon>Pseudomonadota</taxon>
        <taxon>Gammaproteobacteria</taxon>
        <taxon>Moraxellales</taxon>
        <taxon>Moraxellaceae</taxon>
        <taxon>Acinetobacter</taxon>
        <taxon>Acinetobacter calcoaceticus/baumannii complex</taxon>
    </lineage>
</organism>
<dbReference type="EMBL" id="JMOA01000111">
    <property type="protein sequence ID" value="KCX97302.1"/>
    <property type="molecule type" value="Genomic_DNA"/>
</dbReference>
<reference evidence="2 3" key="1">
    <citation type="submission" date="2014-04" db="EMBL/GenBank/DDBJ databases">
        <title>Comparative genomics and transcriptomics to identify genetic mechanisms underlying the emergence of carbapenem resistant Acinetobacter baumannii (CRAb).</title>
        <authorList>
            <person name="Harris A.D."/>
            <person name="Johnson K.J."/>
            <person name="George J."/>
            <person name="Nadendla S."/>
            <person name="Daugherty S.C."/>
            <person name="Parankush S."/>
            <person name="Sadzewicz L."/>
            <person name="Tallon L."/>
            <person name="Sengamalay N."/>
            <person name="Hazen T.H."/>
            <person name="Rasko D.A."/>
        </authorList>
    </citation>
    <scope>NUCLEOTIDE SEQUENCE [LARGE SCALE GENOMIC DNA]</scope>
    <source>
        <strain evidence="2 3">1499986</strain>
    </source>
</reference>
<evidence type="ECO:0000256" key="1">
    <source>
        <dbReference type="SAM" id="MobiDB-lite"/>
    </source>
</evidence>
<protein>
    <recommendedName>
        <fullName evidence="4">DUF1376 domain-containing protein</fullName>
    </recommendedName>
</protein>
<comment type="caution">
    <text evidence="2">The sequence shown here is derived from an EMBL/GenBank/DDBJ whole genome shotgun (WGS) entry which is preliminary data.</text>
</comment>
<evidence type="ECO:0000313" key="2">
    <source>
        <dbReference type="EMBL" id="KCX97302.1"/>
    </source>
</evidence>
<evidence type="ECO:0008006" key="4">
    <source>
        <dbReference type="Google" id="ProtNLM"/>
    </source>
</evidence>